<dbReference type="EMBL" id="JAINUF010000016">
    <property type="protein sequence ID" value="KAJ8340293.1"/>
    <property type="molecule type" value="Genomic_DNA"/>
</dbReference>
<feature type="region of interest" description="Disordered" evidence="1">
    <location>
        <begin position="1"/>
        <end position="21"/>
    </location>
</feature>
<gene>
    <name evidence="2" type="ORF">SKAU_G00349260</name>
</gene>
<dbReference type="AlphaFoldDB" id="A0A9Q1EKA9"/>
<dbReference type="Proteomes" id="UP001152622">
    <property type="component" value="Chromosome 16"/>
</dbReference>
<name>A0A9Q1EKA9_SYNKA</name>
<sequence length="87" mass="9487">MANVQVRSLPHLMGKTAERKAHVAPGSRALWKHKVQGLPGQATVLIRPNISDSAPLSYHPPPPTSTAFHNILIPPPQLLRETAHPHC</sequence>
<proteinExistence type="predicted"/>
<evidence type="ECO:0000313" key="2">
    <source>
        <dbReference type="EMBL" id="KAJ8340293.1"/>
    </source>
</evidence>
<evidence type="ECO:0000256" key="1">
    <source>
        <dbReference type="SAM" id="MobiDB-lite"/>
    </source>
</evidence>
<protein>
    <submittedName>
        <fullName evidence="2">Uncharacterized protein</fullName>
    </submittedName>
</protein>
<accession>A0A9Q1EKA9</accession>
<organism evidence="2 3">
    <name type="scientific">Synaphobranchus kaupii</name>
    <name type="common">Kaup's arrowtooth eel</name>
    <dbReference type="NCBI Taxonomy" id="118154"/>
    <lineage>
        <taxon>Eukaryota</taxon>
        <taxon>Metazoa</taxon>
        <taxon>Chordata</taxon>
        <taxon>Craniata</taxon>
        <taxon>Vertebrata</taxon>
        <taxon>Euteleostomi</taxon>
        <taxon>Actinopterygii</taxon>
        <taxon>Neopterygii</taxon>
        <taxon>Teleostei</taxon>
        <taxon>Anguilliformes</taxon>
        <taxon>Synaphobranchidae</taxon>
        <taxon>Synaphobranchus</taxon>
    </lineage>
</organism>
<comment type="caution">
    <text evidence="2">The sequence shown here is derived from an EMBL/GenBank/DDBJ whole genome shotgun (WGS) entry which is preliminary data.</text>
</comment>
<reference evidence="2" key="1">
    <citation type="journal article" date="2023" name="Science">
        <title>Genome structures resolve the early diversification of teleost fishes.</title>
        <authorList>
            <person name="Parey E."/>
            <person name="Louis A."/>
            <person name="Montfort J."/>
            <person name="Bouchez O."/>
            <person name="Roques C."/>
            <person name="Iampietro C."/>
            <person name="Lluch J."/>
            <person name="Castinel A."/>
            <person name="Donnadieu C."/>
            <person name="Desvignes T."/>
            <person name="Floi Bucao C."/>
            <person name="Jouanno E."/>
            <person name="Wen M."/>
            <person name="Mejri S."/>
            <person name="Dirks R."/>
            <person name="Jansen H."/>
            <person name="Henkel C."/>
            <person name="Chen W.J."/>
            <person name="Zahm M."/>
            <person name="Cabau C."/>
            <person name="Klopp C."/>
            <person name="Thompson A.W."/>
            <person name="Robinson-Rechavi M."/>
            <person name="Braasch I."/>
            <person name="Lecointre G."/>
            <person name="Bobe J."/>
            <person name="Postlethwait J.H."/>
            <person name="Berthelot C."/>
            <person name="Roest Crollius H."/>
            <person name="Guiguen Y."/>
        </authorList>
    </citation>
    <scope>NUCLEOTIDE SEQUENCE</scope>
    <source>
        <strain evidence="2">WJC10195</strain>
    </source>
</reference>
<evidence type="ECO:0000313" key="3">
    <source>
        <dbReference type="Proteomes" id="UP001152622"/>
    </source>
</evidence>
<keyword evidence="3" id="KW-1185">Reference proteome</keyword>